<dbReference type="PROSITE" id="PS52015">
    <property type="entry name" value="TONB_CTD"/>
    <property type="match status" value="2"/>
</dbReference>
<evidence type="ECO:0000256" key="3">
    <source>
        <dbReference type="ARBA" id="ARBA00022448"/>
    </source>
</evidence>
<evidence type="ECO:0000256" key="2">
    <source>
        <dbReference type="ARBA" id="ARBA00006555"/>
    </source>
</evidence>
<gene>
    <name evidence="11" type="ORF">KL86DYS1_10981</name>
</gene>
<evidence type="ECO:0000256" key="8">
    <source>
        <dbReference type="ARBA" id="ARBA00022989"/>
    </source>
</evidence>
<keyword evidence="7" id="KW-0653">Protein transport</keyword>
<sequence length="292" mass="32938">MQNKYIMIHKNLILIIVLILNFSTLSAQNGVSVKLIPVEVELSNVIAPQFPGGEAELYKFLESNIRYPYLLVKIDMEGDLDIKFNIDKNGVVHDVEIMRGFDPVADDEVIRVVKAMPRWIPASVSGQPVKMEQKLTVSFKADEDLKKRAKEQRKKETNDNFYIGSLIINETGASEINTGEVAPDVISQSDTLLNRSPQFPGGKDALEAYLKSNLKYPKRAIQMGIEGRVIYNILISEQGEISRIGLFKGIFRDCNEEAFYLIKKMPKWIPGLKDGKPTPMEVMLPIPFVLPK</sequence>
<feature type="domain" description="TonB C-terminal" evidence="10">
    <location>
        <begin position="201"/>
        <end position="292"/>
    </location>
</feature>
<keyword evidence="9" id="KW-0472">Membrane</keyword>
<evidence type="ECO:0000256" key="1">
    <source>
        <dbReference type="ARBA" id="ARBA00004383"/>
    </source>
</evidence>
<reference evidence="11" key="1">
    <citation type="submission" date="2016-04" db="EMBL/GenBank/DDBJ databases">
        <authorList>
            <person name="Evans L.H."/>
            <person name="Alamgir A."/>
            <person name="Owens N."/>
            <person name="Weber N.D."/>
            <person name="Virtaneva K."/>
            <person name="Barbian K."/>
            <person name="Babar A."/>
            <person name="Rosenke K."/>
        </authorList>
    </citation>
    <scope>NUCLEOTIDE SEQUENCE</scope>
    <source>
        <strain evidence="11">86-1</strain>
    </source>
</reference>
<evidence type="ECO:0000256" key="7">
    <source>
        <dbReference type="ARBA" id="ARBA00022927"/>
    </source>
</evidence>
<dbReference type="GO" id="GO:0031992">
    <property type="term" value="F:energy transducer activity"/>
    <property type="evidence" value="ECO:0007669"/>
    <property type="project" value="TreeGrafter"/>
</dbReference>
<dbReference type="SUPFAM" id="SSF74653">
    <property type="entry name" value="TolA/TonB C-terminal domain"/>
    <property type="match status" value="2"/>
</dbReference>
<dbReference type="PANTHER" id="PTHR33446">
    <property type="entry name" value="PROTEIN TONB-RELATED"/>
    <property type="match status" value="1"/>
</dbReference>
<comment type="similarity">
    <text evidence="2">Belongs to the TonB family.</text>
</comment>
<dbReference type="InterPro" id="IPR006260">
    <property type="entry name" value="TonB/TolA_C"/>
</dbReference>
<dbReference type="AlphaFoldDB" id="A0A212J328"/>
<keyword evidence="4" id="KW-1003">Cell membrane</keyword>
<dbReference type="InterPro" id="IPR051045">
    <property type="entry name" value="TonB-dependent_transducer"/>
</dbReference>
<evidence type="ECO:0000256" key="4">
    <source>
        <dbReference type="ARBA" id="ARBA00022475"/>
    </source>
</evidence>
<dbReference type="GO" id="GO:0098797">
    <property type="term" value="C:plasma membrane protein complex"/>
    <property type="evidence" value="ECO:0007669"/>
    <property type="project" value="TreeGrafter"/>
</dbReference>
<feature type="domain" description="TonB C-terminal" evidence="10">
    <location>
        <begin position="52"/>
        <end position="148"/>
    </location>
</feature>
<protein>
    <recommendedName>
        <fullName evidence="10">TonB C-terminal domain-containing protein</fullName>
    </recommendedName>
</protein>
<evidence type="ECO:0000256" key="6">
    <source>
        <dbReference type="ARBA" id="ARBA00022692"/>
    </source>
</evidence>
<dbReference type="InterPro" id="IPR037682">
    <property type="entry name" value="TonB_C"/>
</dbReference>
<dbReference type="Gene3D" id="3.30.1150.10">
    <property type="match status" value="2"/>
</dbReference>
<dbReference type="GO" id="GO:0055085">
    <property type="term" value="P:transmembrane transport"/>
    <property type="evidence" value="ECO:0007669"/>
    <property type="project" value="InterPro"/>
</dbReference>
<evidence type="ECO:0000256" key="9">
    <source>
        <dbReference type="ARBA" id="ARBA00023136"/>
    </source>
</evidence>
<dbReference type="Pfam" id="PF03544">
    <property type="entry name" value="TonB_C"/>
    <property type="match status" value="2"/>
</dbReference>
<keyword evidence="8" id="KW-1133">Transmembrane helix</keyword>
<name>A0A212J328_9BACT</name>
<proteinExistence type="inferred from homology"/>
<dbReference type="EMBL" id="FLUM01000001">
    <property type="protein sequence ID" value="SBV93872.1"/>
    <property type="molecule type" value="Genomic_DNA"/>
</dbReference>
<evidence type="ECO:0000259" key="10">
    <source>
        <dbReference type="PROSITE" id="PS52015"/>
    </source>
</evidence>
<keyword evidence="6" id="KW-0812">Transmembrane</keyword>
<evidence type="ECO:0000256" key="5">
    <source>
        <dbReference type="ARBA" id="ARBA00022519"/>
    </source>
</evidence>
<dbReference type="PANTHER" id="PTHR33446:SF2">
    <property type="entry name" value="PROTEIN TONB"/>
    <property type="match status" value="1"/>
</dbReference>
<dbReference type="NCBIfam" id="TIGR01352">
    <property type="entry name" value="tonB_Cterm"/>
    <property type="match status" value="1"/>
</dbReference>
<keyword evidence="3" id="KW-0813">Transport</keyword>
<accession>A0A212J328</accession>
<organism evidence="11">
    <name type="scientific">uncultured Dysgonomonas sp</name>
    <dbReference type="NCBI Taxonomy" id="206096"/>
    <lineage>
        <taxon>Bacteria</taxon>
        <taxon>Pseudomonadati</taxon>
        <taxon>Bacteroidota</taxon>
        <taxon>Bacteroidia</taxon>
        <taxon>Bacteroidales</taxon>
        <taxon>Dysgonomonadaceae</taxon>
        <taxon>Dysgonomonas</taxon>
        <taxon>environmental samples</taxon>
    </lineage>
</organism>
<keyword evidence="5" id="KW-0997">Cell inner membrane</keyword>
<dbReference type="GO" id="GO:0015031">
    <property type="term" value="P:protein transport"/>
    <property type="evidence" value="ECO:0007669"/>
    <property type="project" value="UniProtKB-KW"/>
</dbReference>
<comment type="subcellular location">
    <subcellularLocation>
        <location evidence="1">Cell inner membrane</location>
        <topology evidence="1">Single-pass membrane protein</topology>
        <orientation evidence="1">Periplasmic side</orientation>
    </subcellularLocation>
</comment>
<evidence type="ECO:0000313" key="11">
    <source>
        <dbReference type="EMBL" id="SBV93872.1"/>
    </source>
</evidence>